<feature type="domain" description="C2H2-type" evidence="11">
    <location>
        <begin position="333"/>
        <end position="362"/>
    </location>
</feature>
<feature type="domain" description="C2H2-type" evidence="11">
    <location>
        <begin position="233"/>
        <end position="262"/>
    </location>
</feature>
<evidence type="ECO:0000256" key="6">
    <source>
        <dbReference type="ARBA" id="ARBA00023015"/>
    </source>
</evidence>
<keyword evidence="2" id="KW-0479">Metal-binding</keyword>
<dbReference type="InterPro" id="IPR051061">
    <property type="entry name" value="Zinc_finger_trans_reg"/>
</dbReference>
<proteinExistence type="predicted"/>
<feature type="domain" description="C2H2-type" evidence="11">
    <location>
        <begin position="121"/>
        <end position="150"/>
    </location>
</feature>
<dbReference type="InterPro" id="IPR036236">
    <property type="entry name" value="Znf_C2H2_sf"/>
</dbReference>
<sequence>MTPEDKLVINTLIQDLDAIRDKISSDNETIEPNVRVCQTTTQRSLRLRSHMRTQEVNHTIGEEITGDDSDVKDKKIVNTNSKSRQQSDRKSDSMREYKGCNKSAKRKPKPKPRSKLVGKTVKCDYKDCEYKCRTEVNLKSHMKSHLNEKTEPFREQRRHIYKTCYDLSTNSYVCHEIDCQKSYRTYRSFRLHLLGVHTDKTFACDYSGCEKRFTTLYRMRQHYKIIHNTAKALKCHFPGCRYIFRTKPELEKHFARHYSEKAFSCDIKGCGKAFTTSLALRVHLRLHNSEPTYKCTAEGCLEMFYKYTHLTKHRISEHNYKPYTYKRYELAAVQCDWPGCDFWTKGTNALNAHKRVHTGEKPYACDWPECGKAFQRLNNLNDHKNIHYNVKPYACQWPGCQYSSSSAPNRQNTRPDSDSGAIFDIRERMATVPKPDTL</sequence>
<feature type="domain" description="C2H2-type" evidence="11">
    <location>
        <begin position="263"/>
        <end position="292"/>
    </location>
</feature>
<keyword evidence="5" id="KW-0862">Zinc</keyword>
<dbReference type="SUPFAM" id="SSF57667">
    <property type="entry name" value="beta-beta-alpha zinc fingers"/>
    <property type="match status" value="3"/>
</dbReference>
<keyword evidence="8" id="KW-0539">Nucleus</keyword>
<feature type="domain" description="C2H2-type" evidence="11">
    <location>
        <begin position="172"/>
        <end position="202"/>
    </location>
</feature>
<dbReference type="FunFam" id="3.30.160.60:FF:000125">
    <property type="entry name" value="Putative zinc finger protein 143"/>
    <property type="match status" value="1"/>
</dbReference>
<evidence type="ECO:0000256" key="7">
    <source>
        <dbReference type="ARBA" id="ARBA00023163"/>
    </source>
</evidence>
<evidence type="ECO:0000256" key="8">
    <source>
        <dbReference type="ARBA" id="ARBA00023242"/>
    </source>
</evidence>
<dbReference type="PROSITE" id="PS00028">
    <property type="entry name" value="ZINC_FINGER_C2H2_1"/>
    <property type="match status" value="7"/>
</dbReference>
<dbReference type="GO" id="GO:0006357">
    <property type="term" value="P:regulation of transcription by RNA polymerase II"/>
    <property type="evidence" value="ECO:0007669"/>
    <property type="project" value="TreeGrafter"/>
</dbReference>
<keyword evidence="13" id="KW-1185">Reference proteome</keyword>
<feature type="compositionally biased region" description="Basic and acidic residues" evidence="10">
    <location>
        <begin position="85"/>
        <end position="99"/>
    </location>
</feature>
<name>A0A7R9QXG1_9ACAR</name>
<comment type="subcellular location">
    <subcellularLocation>
        <location evidence="1">Nucleus</location>
    </subcellularLocation>
</comment>
<keyword evidence="7" id="KW-0804">Transcription</keyword>
<dbReference type="AlphaFoldDB" id="A0A7R9QXG1"/>
<feature type="compositionally biased region" description="Basic residues" evidence="10">
    <location>
        <begin position="103"/>
        <end position="115"/>
    </location>
</feature>
<dbReference type="EMBL" id="OC935333">
    <property type="protein sequence ID" value="CAD7660523.1"/>
    <property type="molecule type" value="Genomic_DNA"/>
</dbReference>
<evidence type="ECO:0000256" key="10">
    <source>
        <dbReference type="SAM" id="MobiDB-lite"/>
    </source>
</evidence>
<evidence type="ECO:0000256" key="4">
    <source>
        <dbReference type="ARBA" id="ARBA00022771"/>
    </source>
</evidence>
<keyword evidence="6" id="KW-0805">Transcription regulation</keyword>
<reference evidence="12" key="1">
    <citation type="submission" date="2020-11" db="EMBL/GenBank/DDBJ databases">
        <authorList>
            <person name="Tran Van P."/>
        </authorList>
    </citation>
    <scope>NUCLEOTIDE SEQUENCE</scope>
</reference>
<evidence type="ECO:0000313" key="12">
    <source>
        <dbReference type="EMBL" id="CAD7660523.1"/>
    </source>
</evidence>
<feature type="region of interest" description="Disordered" evidence="10">
    <location>
        <begin position="51"/>
        <end position="115"/>
    </location>
</feature>
<dbReference type="PROSITE" id="PS50157">
    <property type="entry name" value="ZINC_FINGER_C2H2_2"/>
    <property type="match status" value="8"/>
</dbReference>
<evidence type="ECO:0000256" key="3">
    <source>
        <dbReference type="ARBA" id="ARBA00022737"/>
    </source>
</evidence>
<feature type="non-terminal residue" evidence="12">
    <location>
        <position position="1"/>
    </location>
</feature>
<dbReference type="Pfam" id="PF00096">
    <property type="entry name" value="zf-C2H2"/>
    <property type="match status" value="2"/>
</dbReference>
<feature type="domain" description="C2H2-type" evidence="11">
    <location>
        <begin position="293"/>
        <end position="322"/>
    </location>
</feature>
<organism evidence="12">
    <name type="scientific">Oppiella nova</name>
    <dbReference type="NCBI Taxonomy" id="334625"/>
    <lineage>
        <taxon>Eukaryota</taxon>
        <taxon>Metazoa</taxon>
        <taxon>Ecdysozoa</taxon>
        <taxon>Arthropoda</taxon>
        <taxon>Chelicerata</taxon>
        <taxon>Arachnida</taxon>
        <taxon>Acari</taxon>
        <taxon>Acariformes</taxon>
        <taxon>Sarcoptiformes</taxon>
        <taxon>Oribatida</taxon>
        <taxon>Brachypylina</taxon>
        <taxon>Oppioidea</taxon>
        <taxon>Oppiidae</taxon>
        <taxon>Oppiella</taxon>
    </lineage>
</organism>
<evidence type="ECO:0000256" key="5">
    <source>
        <dbReference type="ARBA" id="ARBA00022833"/>
    </source>
</evidence>
<dbReference type="OrthoDB" id="9451254at2759"/>
<evidence type="ECO:0000313" key="13">
    <source>
        <dbReference type="Proteomes" id="UP000728032"/>
    </source>
</evidence>
<dbReference type="FunFam" id="3.30.160.60:FF:002343">
    <property type="entry name" value="Zinc finger protein 33A"/>
    <property type="match status" value="1"/>
</dbReference>
<dbReference type="GO" id="GO:0005634">
    <property type="term" value="C:nucleus"/>
    <property type="evidence" value="ECO:0007669"/>
    <property type="project" value="UniProtKB-SubCell"/>
</dbReference>
<keyword evidence="4 9" id="KW-0863">Zinc-finger</keyword>
<feature type="domain" description="C2H2-type" evidence="11">
    <location>
        <begin position="363"/>
        <end position="392"/>
    </location>
</feature>
<dbReference type="GO" id="GO:0008270">
    <property type="term" value="F:zinc ion binding"/>
    <property type="evidence" value="ECO:0007669"/>
    <property type="project" value="UniProtKB-KW"/>
</dbReference>
<evidence type="ECO:0000256" key="9">
    <source>
        <dbReference type="PROSITE-ProRule" id="PRU00042"/>
    </source>
</evidence>
<feature type="domain" description="C2H2-type" evidence="11">
    <location>
        <begin position="202"/>
        <end position="232"/>
    </location>
</feature>
<dbReference type="SMART" id="SM00355">
    <property type="entry name" value="ZnF_C2H2"/>
    <property type="match status" value="8"/>
</dbReference>
<gene>
    <name evidence="12" type="ORF">ONB1V03_LOCUS17090</name>
</gene>
<dbReference type="EMBL" id="CAJPVJ010020508">
    <property type="protein sequence ID" value="CAG2177661.1"/>
    <property type="molecule type" value="Genomic_DNA"/>
</dbReference>
<evidence type="ECO:0000256" key="2">
    <source>
        <dbReference type="ARBA" id="ARBA00022723"/>
    </source>
</evidence>
<evidence type="ECO:0000256" key="1">
    <source>
        <dbReference type="ARBA" id="ARBA00004123"/>
    </source>
</evidence>
<dbReference type="Gene3D" id="3.30.160.60">
    <property type="entry name" value="Classic Zinc Finger"/>
    <property type="match status" value="4"/>
</dbReference>
<dbReference type="InterPro" id="IPR013087">
    <property type="entry name" value="Znf_C2H2_type"/>
</dbReference>
<accession>A0A7R9QXG1</accession>
<dbReference type="Proteomes" id="UP000728032">
    <property type="component" value="Unassembled WGS sequence"/>
</dbReference>
<dbReference type="PANTHER" id="PTHR46179">
    <property type="entry name" value="ZINC FINGER PROTEIN"/>
    <property type="match status" value="1"/>
</dbReference>
<keyword evidence="3" id="KW-0677">Repeat</keyword>
<evidence type="ECO:0000259" key="11">
    <source>
        <dbReference type="PROSITE" id="PS50157"/>
    </source>
</evidence>
<protein>
    <recommendedName>
        <fullName evidence="11">C2H2-type domain-containing protein</fullName>
    </recommendedName>
</protein>
<dbReference type="PANTHER" id="PTHR46179:SF13">
    <property type="entry name" value="C2H2-TYPE DOMAIN-CONTAINING PROTEIN"/>
    <property type="match status" value="1"/>
</dbReference>